<feature type="signal peptide" evidence="4">
    <location>
        <begin position="1"/>
        <end position="26"/>
    </location>
</feature>
<dbReference type="Pfam" id="PF00581">
    <property type="entry name" value="Rhodanese"/>
    <property type="match status" value="2"/>
</dbReference>
<feature type="chain" id="PRO_5002395683" evidence="4">
    <location>
        <begin position="27"/>
        <end position="384"/>
    </location>
</feature>
<accession>A0A0E2HPM0</accession>
<dbReference type="AlphaFoldDB" id="A0A0E2HPM0"/>
<dbReference type="RefSeq" id="WP_002588447.1">
    <property type="nucleotide sequence ID" value="NZ_KB851020.1"/>
</dbReference>
<dbReference type="HOGENOM" id="CLU_031618_2_1_9"/>
<dbReference type="CDD" id="cd01448">
    <property type="entry name" value="TST_Repeat_1"/>
    <property type="match status" value="1"/>
</dbReference>
<dbReference type="PANTHER" id="PTHR11364">
    <property type="entry name" value="THIOSULFATE SULFERTANSFERASE"/>
    <property type="match status" value="1"/>
</dbReference>
<dbReference type="SMART" id="SM00450">
    <property type="entry name" value="RHOD"/>
    <property type="match status" value="2"/>
</dbReference>
<dbReference type="Proteomes" id="UP000013085">
    <property type="component" value="Unassembled WGS sequence"/>
</dbReference>
<evidence type="ECO:0000259" key="5">
    <source>
        <dbReference type="PROSITE" id="PS50206"/>
    </source>
</evidence>
<feature type="domain" description="Rhodanese" evidence="5">
    <location>
        <begin position="97"/>
        <end position="208"/>
    </location>
</feature>
<keyword evidence="4" id="KW-0732">Signal</keyword>
<name>A0A0E2HPM0_9FIRM</name>
<keyword evidence="1 6" id="KW-0808">Transferase</keyword>
<dbReference type="PANTHER" id="PTHR11364:SF27">
    <property type="entry name" value="SULFURTRANSFERASE"/>
    <property type="match status" value="1"/>
</dbReference>
<proteinExistence type="predicted"/>
<dbReference type="InterPro" id="IPR001763">
    <property type="entry name" value="Rhodanese-like_dom"/>
</dbReference>
<evidence type="ECO:0000256" key="3">
    <source>
        <dbReference type="SAM" id="MobiDB-lite"/>
    </source>
</evidence>
<dbReference type="InterPro" id="IPR036873">
    <property type="entry name" value="Rhodanese-like_dom_sf"/>
</dbReference>
<dbReference type="PROSITE" id="PS51257">
    <property type="entry name" value="PROKAR_LIPOPROTEIN"/>
    <property type="match status" value="1"/>
</dbReference>
<dbReference type="GeneID" id="57960802"/>
<dbReference type="Gene3D" id="3.40.250.10">
    <property type="entry name" value="Rhodanese-like domain"/>
    <property type="match status" value="2"/>
</dbReference>
<sequence>MKRRFLGIVLCTAALLAAGCSSNTDASMTAGGSDSSASAGMAADTSADTTKDTAAAKLETGEETGSSSAVKADPVEKKKVYVSPDWVQSVLDGNQEESKDYMVLECAWGTVQDAASYKDGHIIGAYHMNTDDIESEEYWNIRTPQEIKALMAEYGITKDTTVICYSDKGTNSADDRVAFTLLWAGVENVKCLDGGFEAWLESGYETEKTINTPQAADKEFGVEIPAHPEYILSIEQVKEKLADDDNFKLVSIRSRDEFLGKTSGYGYIDRAGEPEGAVWGHDTDDGSYLNENGTTAGLDVLKGYLEESGASLDNELSFYCGTGWRATIPFLICYENGMANMTLYDGGWYQWQMDDSLPVQVGDPANSDCRFTTVGELSTDKAKK</sequence>
<dbReference type="PATRIC" id="fig|999408.3.peg.2430"/>
<dbReference type="SUPFAM" id="SSF52821">
    <property type="entry name" value="Rhodanese/Cell cycle control phosphatase"/>
    <property type="match status" value="2"/>
</dbReference>
<dbReference type="PROSITE" id="PS50206">
    <property type="entry name" value="RHODANESE_3"/>
    <property type="match status" value="2"/>
</dbReference>
<dbReference type="InterPro" id="IPR045078">
    <property type="entry name" value="TST/MPST-like"/>
</dbReference>
<feature type="domain" description="Rhodanese" evidence="5">
    <location>
        <begin position="243"/>
        <end position="360"/>
    </location>
</feature>
<feature type="region of interest" description="Disordered" evidence="3">
    <location>
        <begin position="27"/>
        <end position="51"/>
    </location>
</feature>
<dbReference type="EMBL" id="AGYR01000023">
    <property type="protein sequence ID" value="ENZ15203.1"/>
    <property type="molecule type" value="Genomic_DNA"/>
</dbReference>
<evidence type="ECO:0000256" key="2">
    <source>
        <dbReference type="ARBA" id="ARBA00022737"/>
    </source>
</evidence>
<evidence type="ECO:0000313" key="6">
    <source>
        <dbReference type="EMBL" id="ENZ15203.1"/>
    </source>
</evidence>
<protein>
    <submittedName>
        <fullName evidence="6">Thiosulfate/3-mercaptopyruvate sulfurtransferase</fullName>
    </submittedName>
</protein>
<dbReference type="GO" id="GO:0004792">
    <property type="term" value="F:thiosulfate-cyanide sulfurtransferase activity"/>
    <property type="evidence" value="ECO:0007669"/>
    <property type="project" value="TreeGrafter"/>
</dbReference>
<organism evidence="6 7">
    <name type="scientific">[Clostridium] clostridioforme 90A8</name>
    <dbReference type="NCBI Taxonomy" id="999408"/>
    <lineage>
        <taxon>Bacteria</taxon>
        <taxon>Bacillati</taxon>
        <taxon>Bacillota</taxon>
        <taxon>Clostridia</taxon>
        <taxon>Lachnospirales</taxon>
        <taxon>Lachnospiraceae</taxon>
        <taxon>Enterocloster</taxon>
    </lineage>
</organism>
<reference evidence="6 7" key="1">
    <citation type="submission" date="2013-01" db="EMBL/GenBank/DDBJ databases">
        <title>The Genome Sequence of Clostridium clostridioforme 90A8.</title>
        <authorList>
            <consortium name="The Broad Institute Genome Sequencing Platform"/>
            <person name="Earl A."/>
            <person name="Ward D."/>
            <person name="Feldgarden M."/>
            <person name="Gevers D."/>
            <person name="Courvalin P."/>
            <person name="Lambert T."/>
            <person name="Walker B."/>
            <person name="Young S.K."/>
            <person name="Zeng Q."/>
            <person name="Gargeya S."/>
            <person name="Fitzgerald M."/>
            <person name="Haas B."/>
            <person name="Abouelleil A."/>
            <person name="Alvarado L."/>
            <person name="Arachchi H.M."/>
            <person name="Berlin A.M."/>
            <person name="Chapman S.B."/>
            <person name="Dewar J."/>
            <person name="Goldberg J."/>
            <person name="Griggs A."/>
            <person name="Gujja S."/>
            <person name="Hansen M."/>
            <person name="Howarth C."/>
            <person name="Imamovic A."/>
            <person name="Larimer J."/>
            <person name="McCowan C."/>
            <person name="Murphy C."/>
            <person name="Neiman D."/>
            <person name="Pearson M."/>
            <person name="Priest M."/>
            <person name="Roberts A."/>
            <person name="Saif S."/>
            <person name="Shea T."/>
            <person name="Sisk P."/>
            <person name="Sykes S."/>
            <person name="Wortman J."/>
            <person name="Nusbaum C."/>
            <person name="Birren B."/>
        </authorList>
    </citation>
    <scope>NUCLEOTIDE SEQUENCE [LARGE SCALE GENOMIC DNA]</scope>
    <source>
        <strain evidence="6 7">90A8</strain>
    </source>
</reference>
<evidence type="ECO:0000256" key="1">
    <source>
        <dbReference type="ARBA" id="ARBA00022679"/>
    </source>
</evidence>
<keyword evidence="2" id="KW-0677">Repeat</keyword>
<gene>
    <name evidence="6" type="ORF">HMPREF1090_02263</name>
</gene>
<keyword evidence="6" id="KW-0670">Pyruvate</keyword>
<evidence type="ECO:0000256" key="4">
    <source>
        <dbReference type="SAM" id="SignalP"/>
    </source>
</evidence>
<evidence type="ECO:0000313" key="7">
    <source>
        <dbReference type="Proteomes" id="UP000013085"/>
    </source>
</evidence>
<comment type="caution">
    <text evidence="6">The sequence shown here is derived from an EMBL/GenBank/DDBJ whole genome shotgun (WGS) entry which is preliminary data.</text>
</comment>